<dbReference type="SUPFAM" id="SSF47616">
    <property type="entry name" value="GST C-terminal domain-like"/>
    <property type="match status" value="1"/>
</dbReference>
<proteinExistence type="evidence at transcript level"/>
<evidence type="ECO:0000256" key="1">
    <source>
        <dbReference type="ARBA" id="ARBA00007409"/>
    </source>
</evidence>
<dbReference type="PROSITE" id="PS50405">
    <property type="entry name" value="GST_CTER"/>
    <property type="match status" value="1"/>
</dbReference>
<dbReference type="EMBL" id="KF855306">
    <property type="protein sequence ID" value="AIT99302.1"/>
    <property type="molecule type" value="mRNA"/>
</dbReference>
<dbReference type="GO" id="GO:0004364">
    <property type="term" value="F:glutathione transferase activity"/>
    <property type="evidence" value="ECO:0007669"/>
    <property type="project" value="UniProtKB-EC"/>
</dbReference>
<dbReference type="EC" id="2.5.1.18" evidence="2"/>
<dbReference type="Gene3D" id="3.40.30.10">
    <property type="entry name" value="Glutaredoxin"/>
    <property type="match status" value="1"/>
</dbReference>
<comment type="similarity">
    <text evidence="1">Belongs to the GST superfamily.</text>
</comment>
<dbReference type="SUPFAM" id="SSF52833">
    <property type="entry name" value="Thioredoxin-like"/>
    <property type="match status" value="1"/>
</dbReference>
<evidence type="ECO:0000256" key="2">
    <source>
        <dbReference type="ARBA" id="ARBA00012452"/>
    </source>
</evidence>
<keyword evidence="3" id="KW-0273">Eye lens protein</keyword>
<dbReference type="InterPro" id="IPR050213">
    <property type="entry name" value="GST_superfamily"/>
</dbReference>
<reference evidence="8" key="1">
    <citation type="submission" date="2013-11" db="EMBL/GenBank/DDBJ databases">
        <title>antioxidant related genes in B. Koreanus.</title>
        <authorList>
            <person name="Rhee J.-S."/>
            <person name="Kim B.-M."/>
            <person name="Jeong C.-B."/>
            <person name="Lee J.-S."/>
        </authorList>
    </citation>
    <scope>NUCLEOTIDE SEQUENCE</scope>
</reference>
<accession>A0A0A7DNA3</accession>
<feature type="domain" description="GST C-terminal" evidence="7">
    <location>
        <begin position="66"/>
        <end position="181"/>
    </location>
</feature>
<dbReference type="InterPro" id="IPR004046">
    <property type="entry name" value="GST_C"/>
</dbReference>
<dbReference type="FunFam" id="3.40.30.10:FF:000258">
    <property type="entry name" value="Glutathione S-transferase"/>
    <property type="match status" value="1"/>
</dbReference>
<dbReference type="InterPro" id="IPR036282">
    <property type="entry name" value="Glutathione-S-Trfase_C_sf"/>
</dbReference>
<dbReference type="Pfam" id="PF14497">
    <property type="entry name" value="GST_C_3"/>
    <property type="match status" value="1"/>
</dbReference>
<sequence length="181" mass="21033">MSEYKLTYFDGRGRAELTRLIFVAANVQFEDEIFPFAEWPGKYRAETPLGQVPYLTLNGEKIPQSIAYSRMLAKRFNIAGGDEIEQMRLQNTHYLREFDETSQDHDALMKKFTREEVPMHLERIEKIVNLYGNEGFSVGNSMKWSDLHVYDIASSMLKFDANILDKFSKIKAICRTVESNE</sequence>
<dbReference type="GO" id="GO:0005212">
    <property type="term" value="F:structural constituent of eye lens"/>
    <property type="evidence" value="ECO:0007669"/>
    <property type="project" value="UniProtKB-KW"/>
</dbReference>
<dbReference type="Pfam" id="PF02798">
    <property type="entry name" value="GST_N"/>
    <property type="match status" value="1"/>
</dbReference>
<dbReference type="InterPro" id="IPR036249">
    <property type="entry name" value="Thioredoxin-like_sf"/>
</dbReference>
<comment type="catalytic activity">
    <reaction evidence="5">
        <text>RX + glutathione = an S-substituted glutathione + a halide anion + H(+)</text>
        <dbReference type="Rhea" id="RHEA:16437"/>
        <dbReference type="ChEBI" id="CHEBI:15378"/>
        <dbReference type="ChEBI" id="CHEBI:16042"/>
        <dbReference type="ChEBI" id="CHEBI:17792"/>
        <dbReference type="ChEBI" id="CHEBI:57925"/>
        <dbReference type="ChEBI" id="CHEBI:90779"/>
        <dbReference type="EC" id="2.5.1.18"/>
    </reaction>
</comment>
<dbReference type="InterPro" id="IPR040079">
    <property type="entry name" value="Glutathione_S-Trfase"/>
</dbReference>
<evidence type="ECO:0000256" key="5">
    <source>
        <dbReference type="ARBA" id="ARBA00047960"/>
    </source>
</evidence>
<dbReference type="GO" id="GO:0006749">
    <property type="term" value="P:glutathione metabolic process"/>
    <property type="evidence" value="ECO:0007669"/>
    <property type="project" value="TreeGrafter"/>
</dbReference>
<evidence type="ECO:0000256" key="3">
    <source>
        <dbReference type="ARBA" id="ARBA00022613"/>
    </source>
</evidence>
<keyword evidence="4 8" id="KW-0808">Transferase</keyword>
<dbReference type="SFLD" id="SFLDS00019">
    <property type="entry name" value="Glutathione_Transferase_(cytos"/>
    <property type="match status" value="1"/>
</dbReference>
<dbReference type="PANTHER" id="PTHR11571:SF224">
    <property type="entry name" value="HEMATOPOIETIC PROSTAGLANDIN D SYNTHASE"/>
    <property type="match status" value="1"/>
</dbReference>
<dbReference type="InterPro" id="IPR010987">
    <property type="entry name" value="Glutathione-S-Trfase_C-like"/>
</dbReference>
<name>A0A0A7DNA3_9BILA</name>
<dbReference type="CDD" id="cd03039">
    <property type="entry name" value="GST_N_Sigma_like"/>
    <property type="match status" value="1"/>
</dbReference>
<evidence type="ECO:0000313" key="8">
    <source>
        <dbReference type="EMBL" id="AIT99302.1"/>
    </source>
</evidence>
<dbReference type="Gene3D" id="1.20.1050.10">
    <property type="match status" value="1"/>
</dbReference>
<dbReference type="PANTHER" id="PTHR11571">
    <property type="entry name" value="GLUTATHIONE S-TRANSFERASE"/>
    <property type="match status" value="1"/>
</dbReference>
<evidence type="ECO:0000256" key="4">
    <source>
        <dbReference type="ARBA" id="ARBA00022679"/>
    </source>
</evidence>
<protein>
    <recommendedName>
        <fullName evidence="2">glutathione transferase</fullName>
        <ecNumber evidence="2">2.5.1.18</ecNumber>
    </recommendedName>
</protein>
<dbReference type="AlphaFoldDB" id="A0A0A7DNA3"/>
<dbReference type="InterPro" id="IPR004045">
    <property type="entry name" value="Glutathione_S-Trfase_N"/>
</dbReference>
<dbReference type="PROSITE" id="PS50404">
    <property type="entry name" value="GST_NTER"/>
    <property type="match status" value="1"/>
</dbReference>
<organism evidence="8">
    <name type="scientific">Brachionus koreanus</name>
    <dbReference type="NCBI Taxonomy" id="1199090"/>
    <lineage>
        <taxon>Eukaryota</taxon>
        <taxon>Metazoa</taxon>
        <taxon>Spiralia</taxon>
        <taxon>Gnathifera</taxon>
        <taxon>Rotifera</taxon>
        <taxon>Eurotatoria</taxon>
        <taxon>Monogononta</taxon>
        <taxon>Pseudotrocha</taxon>
        <taxon>Ploima</taxon>
        <taxon>Brachionidae</taxon>
        <taxon>Brachionus</taxon>
    </lineage>
</organism>
<feature type="domain" description="GST N-terminal" evidence="6">
    <location>
        <begin position="2"/>
        <end position="80"/>
    </location>
</feature>
<evidence type="ECO:0000259" key="6">
    <source>
        <dbReference type="PROSITE" id="PS50404"/>
    </source>
</evidence>
<evidence type="ECO:0000259" key="7">
    <source>
        <dbReference type="PROSITE" id="PS50405"/>
    </source>
</evidence>